<dbReference type="STRING" id="286727.SAMN02982917_6958"/>
<gene>
    <name evidence="2" type="ORF">SAMN02982917_6958</name>
</gene>
<dbReference type="SUPFAM" id="SSF54637">
    <property type="entry name" value="Thioesterase/thiol ester dehydrase-isomerase"/>
    <property type="match status" value="1"/>
</dbReference>
<dbReference type="EMBL" id="FXAK01000009">
    <property type="protein sequence ID" value="SMF90078.1"/>
    <property type="molecule type" value="Genomic_DNA"/>
</dbReference>
<name>A0A1X7HNQ3_9PROT</name>
<protein>
    <submittedName>
        <fullName evidence="2">Acyl dehydratase</fullName>
    </submittedName>
</protein>
<sequence>MTLSDVTVGMELPPLEIGPISRRTLALFAGGSGDHQPIHIDIDAAKARGREDVIGHGMLAMAHLGRFLTNCVPQERIRSYKARFAAVTPVLANPTCRGRVVAIDDGLATLDLTVTLADGTVTVRGEAVVDLR</sequence>
<organism evidence="2 3">
    <name type="scientific">Azospirillum oryzae</name>
    <dbReference type="NCBI Taxonomy" id="286727"/>
    <lineage>
        <taxon>Bacteria</taxon>
        <taxon>Pseudomonadati</taxon>
        <taxon>Pseudomonadota</taxon>
        <taxon>Alphaproteobacteria</taxon>
        <taxon>Rhodospirillales</taxon>
        <taxon>Azospirillaceae</taxon>
        <taxon>Azospirillum</taxon>
    </lineage>
</organism>
<dbReference type="InterPro" id="IPR029069">
    <property type="entry name" value="HotDog_dom_sf"/>
</dbReference>
<evidence type="ECO:0000313" key="2">
    <source>
        <dbReference type="EMBL" id="SMF90078.1"/>
    </source>
</evidence>
<dbReference type="PANTHER" id="PTHR43841:SF3">
    <property type="entry name" value="(3R)-HYDROXYACYL-ACP DEHYDRATASE SUBUNIT HADB"/>
    <property type="match status" value="1"/>
</dbReference>
<dbReference type="Proteomes" id="UP000192936">
    <property type="component" value="Unassembled WGS sequence"/>
</dbReference>
<reference evidence="2 3" key="1">
    <citation type="submission" date="2017-04" db="EMBL/GenBank/DDBJ databases">
        <authorList>
            <person name="Afonso C.L."/>
            <person name="Miller P.J."/>
            <person name="Scott M.A."/>
            <person name="Spackman E."/>
            <person name="Goraichik I."/>
            <person name="Dimitrov K.M."/>
            <person name="Suarez D.L."/>
            <person name="Swayne D.E."/>
        </authorList>
    </citation>
    <scope>NUCLEOTIDE SEQUENCE [LARGE SCALE GENOMIC DNA]</scope>
    <source>
        <strain evidence="2 3">A2P</strain>
    </source>
</reference>
<proteinExistence type="predicted"/>
<evidence type="ECO:0000313" key="3">
    <source>
        <dbReference type="Proteomes" id="UP000192936"/>
    </source>
</evidence>
<dbReference type="RefSeq" id="WP_085091721.1">
    <property type="nucleotide sequence ID" value="NZ_FXAK01000009.1"/>
</dbReference>
<dbReference type="PANTHER" id="PTHR43841">
    <property type="entry name" value="3-HYDROXYACYL-THIOESTER DEHYDRATASE HTDX-RELATED"/>
    <property type="match status" value="1"/>
</dbReference>
<accession>A0A1X7HNQ3</accession>
<dbReference type="Pfam" id="PF01575">
    <property type="entry name" value="MaoC_dehydratas"/>
    <property type="match status" value="1"/>
</dbReference>
<dbReference type="Gene3D" id="3.10.129.10">
    <property type="entry name" value="Hotdog Thioesterase"/>
    <property type="match status" value="1"/>
</dbReference>
<dbReference type="OrthoDB" id="9800237at2"/>
<feature type="domain" description="MaoC-like" evidence="1">
    <location>
        <begin position="19"/>
        <end position="103"/>
    </location>
</feature>
<dbReference type="InterPro" id="IPR002539">
    <property type="entry name" value="MaoC-like_dom"/>
</dbReference>
<dbReference type="AlphaFoldDB" id="A0A1X7HNQ3"/>
<evidence type="ECO:0000259" key="1">
    <source>
        <dbReference type="Pfam" id="PF01575"/>
    </source>
</evidence>